<feature type="transmembrane region" description="Helical" evidence="1">
    <location>
        <begin position="199"/>
        <end position="220"/>
    </location>
</feature>
<proteinExistence type="predicted"/>
<evidence type="ECO:0000313" key="2">
    <source>
        <dbReference type="EMBL" id="PTB43775.1"/>
    </source>
</evidence>
<dbReference type="SUPFAM" id="SSF103473">
    <property type="entry name" value="MFS general substrate transporter"/>
    <property type="match status" value="1"/>
</dbReference>
<feature type="transmembrane region" description="Helical" evidence="1">
    <location>
        <begin position="120"/>
        <end position="140"/>
    </location>
</feature>
<dbReference type="Proteomes" id="UP000240493">
    <property type="component" value="Unassembled WGS sequence"/>
</dbReference>
<feature type="transmembrane region" description="Helical" evidence="1">
    <location>
        <begin position="328"/>
        <end position="348"/>
    </location>
</feature>
<keyword evidence="1" id="KW-0472">Membrane</keyword>
<protein>
    <recommendedName>
        <fullName evidence="4">Major facilitator superfamily (MFS) profile domain-containing protein</fullName>
    </recommendedName>
</protein>
<feature type="transmembrane region" description="Helical" evidence="1">
    <location>
        <begin position="93"/>
        <end position="113"/>
    </location>
</feature>
<reference evidence="2 3" key="1">
    <citation type="submission" date="2016-07" db="EMBL/GenBank/DDBJ databases">
        <title>Multiple horizontal gene transfer events from other fungi enriched the ability of initially mycotrophic Trichoderma (Ascomycota) to feed on dead plant biomass.</title>
        <authorList>
            <consortium name="DOE Joint Genome Institute"/>
            <person name="Aerts A."/>
            <person name="Atanasova L."/>
            <person name="Chenthamara K."/>
            <person name="Zhang J."/>
            <person name="Grujic M."/>
            <person name="Henrissat B."/>
            <person name="Kuo A."/>
            <person name="Salamov A."/>
            <person name="Lipzen A."/>
            <person name="Labutti K."/>
            <person name="Barry K."/>
            <person name="Miao Y."/>
            <person name="Rahimi M.J."/>
            <person name="Shen Q."/>
            <person name="Grigoriev I.V."/>
            <person name="Kubicek C.P."/>
            <person name="Druzhinina I.S."/>
        </authorList>
    </citation>
    <scope>NUCLEOTIDE SEQUENCE [LARGE SCALE GENOMIC DNA]</scope>
    <source>
        <strain evidence="2 3">CBS 433.97</strain>
    </source>
</reference>
<dbReference type="EMBL" id="KZ679258">
    <property type="protein sequence ID" value="PTB43775.1"/>
    <property type="molecule type" value="Genomic_DNA"/>
</dbReference>
<dbReference type="PANTHER" id="PTHR11360:SF130">
    <property type="entry name" value="MAJOR FACILITATOR SUPERFAMILY (MFS) PROFILE DOMAIN-CONTAINING PROTEIN-RELATED"/>
    <property type="match status" value="1"/>
</dbReference>
<evidence type="ECO:0000256" key="1">
    <source>
        <dbReference type="SAM" id="Phobius"/>
    </source>
</evidence>
<evidence type="ECO:0008006" key="4">
    <source>
        <dbReference type="Google" id="ProtNLM"/>
    </source>
</evidence>
<evidence type="ECO:0000313" key="3">
    <source>
        <dbReference type="Proteomes" id="UP000240493"/>
    </source>
</evidence>
<dbReference type="Gene3D" id="1.20.1250.20">
    <property type="entry name" value="MFS general substrate transporter like domains"/>
    <property type="match status" value="1"/>
</dbReference>
<feature type="transmembrane region" description="Helical" evidence="1">
    <location>
        <begin position="40"/>
        <end position="57"/>
    </location>
</feature>
<dbReference type="AlphaFoldDB" id="A0A2T3ZG44"/>
<dbReference type="PANTHER" id="PTHR11360">
    <property type="entry name" value="MONOCARBOXYLATE TRANSPORTER"/>
    <property type="match status" value="1"/>
</dbReference>
<feature type="transmembrane region" description="Helical" evidence="1">
    <location>
        <begin position="304"/>
        <end position="322"/>
    </location>
</feature>
<organism evidence="2 3">
    <name type="scientific">Trichoderma asperellum (strain ATCC 204424 / CBS 433.97 / NBRC 101777)</name>
    <dbReference type="NCBI Taxonomy" id="1042311"/>
    <lineage>
        <taxon>Eukaryota</taxon>
        <taxon>Fungi</taxon>
        <taxon>Dikarya</taxon>
        <taxon>Ascomycota</taxon>
        <taxon>Pezizomycotina</taxon>
        <taxon>Sordariomycetes</taxon>
        <taxon>Hypocreomycetidae</taxon>
        <taxon>Hypocreales</taxon>
        <taxon>Hypocreaceae</taxon>
        <taxon>Trichoderma</taxon>
    </lineage>
</organism>
<feature type="transmembrane region" description="Helical" evidence="1">
    <location>
        <begin position="232"/>
        <end position="256"/>
    </location>
</feature>
<feature type="transmembrane region" description="Helical" evidence="1">
    <location>
        <begin position="262"/>
        <end position="283"/>
    </location>
</feature>
<keyword evidence="1" id="KW-0812">Transmembrane</keyword>
<sequence>MDFEKAVSGSKGDFVSATEQSTLGCQNDELRPKDPPDGGITAWLHLLLMHIVFFNTWGVANGYGAFQEYYAQIVFFLFSIGVTAGRLTDAGHFRVTFACGVFLQLLGIFMTSLCKTYWQIFFAQAICLGIGNGFSFLLIIGHSLPDFTSHGFHHACDLPCLLWFKPRLPPRKTGQRTDTSAFTDLPFILFSISMFLKFWGLYFALFYLPGLMILNGVGIIGRTLPTIIAGRCVGMLNMLIPMSFALSFVMYCWAAVTSTAGLYVFAIVYRLIAASLQALFPAVSTTMTPDPSRTGTRVGMNMRFVSFSTLTGPAIGGAIIQGQKGGYLGAQMFAASCIVLGALTPLGARIAKAGFKLKIKVQFATLCMYI</sequence>
<dbReference type="InterPro" id="IPR036259">
    <property type="entry name" value="MFS_trans_sf"/>
</dbReference>
<keyword evidence="1" id="KW-1133">Transmembrane helix</keyword>
<name>A0A2T3ZG44_TRIA4</name>
<gene>
    <name evidence="2" type="ORF">M441DRAFT_453232</name>
</gene>
<keyword evidence="3" id="KW-1185">Reference proteome</keyword>
<accession>A0A2T3ZG44</accession>
<dbReference type="InterPro" id="IPR050327">
    <property type="entry name" value="Proton-linked_MCT"/>
</dbReference>
<feature type="transmembrane region" description="Helical" evidence="1">
    <location>
        <begin position="69"/>
        <end position="87"/>
    </location>
</feature>
<dbReference type="OrthoDB" id="6499973at2759"/>